<dbReference type="EMBL" id="MLJW01005577">
    <property type="protein sequence ID" value="OIQ67983.1"/>
    <property type="molecule type" value="Genomic_DNA"/>
</dbReference>
<gene>
    <name evidence="1" type="ORF">GALL_504290</name>
</gene>
<dbReference type="AlphaFoldDB" id="A0A1J5PJL1"/>
<organism evidence="1">
    <name type="scientific">mine drainage metagenome</name>
    <dbReference type="NCBI Taxonomy" id="410659"/>
    <lineage>
        <taxon>unclassified sequences</taxon>
        <taxon>metagenomes</taxon>
        <taxon>ecological metagenomes</taxon>
    </lineage>
</organism>
<name>A0A1J5PJL1_9ZZZZ</name>
<evidence type="ECO:0000313" key="1">
    <source>
        <dbReference type="EMBL" id="OIQ67983.1"/>
    </source>
</evidence>
<sequence length="88" mass="9655">MSDRGILQKRQRPLCVTPSQAINGQNHQSISVGWIEVKRGLRFADCLRTVVQLVGYGCFQRVKGGITIVQLDPRAGHGKGLLRGASKQ</sequence>
<protein>
    <submittedName>
        <fullName evidence="1">Uncharacterized protein</fullName>
    </submittedName>
</protein>
<comment type="caution">
    <text evidence="1">The sequence shown here is derived from an EMBL/GenBank/DDBJ whole genome shotgun (WGS) entry which is preliminary data.</text>
</comment>
<accession>A0A1J5PJL1</accession>
<reference evidence="1" key="1">
    <citation type="submission" date="2016-10" db="EMBL/GenBank/DDBJ databases">
        <title>Sequence of Gallionella enrichment culture.</title>
        <authorList>
            <person name="Poehlein A."/>
            <person name="Muehling M."/>
            <person name="Daniel R."/>
        </authorList>
    </citation>
    <scope>NUCLEOTIDE SEQUENCE</scope>
</reference>
<proteinExistence type="predicted"/>